<reference evidence="2 3" key="1">
    <citation type="submission" date="2015-07" db="EMBL/GenBank/DDBJ databases">
        <title>The genome of Habropoda laboriosa.</title>
        <authorList>
            <person name="Pan H."/>
            <person name="Kapheim K."/>
        </authorList>
    </citation>
    <scope>NUCLEOTIDE SEQUENCE [LARGE SCALE GENOMIC DNA]</scope>
    <source>
        <strain evidence="2">0110345459</strain>
    </source>
</reference>
<feature type="chain" id="PRO_5005575038" evidence="1">
    <location>
        <begin position="22"/>
        <end position="57"/>
    </location>
</feature>
<dbReference type="AlphaFoldDB" id="A0A0L7R454"/>
<dbReference type="EMBL" id="KQ414661">
    <property type="protein sequence ID" value="KOC65531.1"/>
    <property type="molecule type" value="Genomic_DNA"/>
</dbReference>
<evidence type="ECO:0000313" key="3">
    <source>
        <dbReference type="Proteomes" id="UP000053825"/>
    </source>
</evidence>
<feature type="signal peptide" evidence="1">
    <location>
        <begin position="1"/>
        <end position="21"/>
    </location>
</feature>
<name>A0A0L7R454_9HYME</name>
<evidence type="ECO:0000256" key="1">
    <source>
        <dbReference type="SAM" id="SignalP"/>
    </source>
</evidence>
<sequence length="57" mass="6376">MKMAKLIAGLLLLSSCQVLLCAVHETPRNKSFLENYALEDRYVPVRRRKNSASVGAL</sequence>
<organism evidence="2 3">
    <name type="scientific">Habropoda laboriosa</name>
    <dbReference type="NCBI Taxonomy" id="597456"/>
    <lineage>
        <taxon>Eukaryota</taxon>
        <taxon>Metazoa</taxon>
        <taxon>Ecdysozoa</taxon>
        <taxon>Arthropoda</taxon>
        <taxon>Hexapoda</taxon>
        <taxon>Insecta</taxon>
        <taxon>Pterygota</taxon>
        <taxon>Neoptera</taxon>
        <taxon>Endopterygota</taxon>
        <taxon>Hymenoptera</taxon>
        <taxon>Apocrita</taxon>
        <taxon>Aculeata</taxon>
        <taxon>Apoidea</taxon>
        <taxon>Anthophila</taxon>
        <taxon>Apidae</taxon>
        <taxon>Habropoda</taxon>
    </lineage>
</organism>
<keyword evidence="3" id="KW-1185">Reference proteome</keyword>
<dbReference type="Proteomes" id="UP000053825">
    <property type="component" value="Unassembled WGS sequence"/>
</dbReference>
<gene>
    <name evidence="2" type="ORF">WH47_00501</name>
</gene>
<accession>A0A0L7R454</accession>
<protein>
    <submittedName>
        <fullName evidence="2">Uncharacterized protein</fullName>
    </submittedName>
</protein>
<keyword evidence="1" id="KW-0732">Signal</keyword>
<evidence type="ECO:0000313" key="2">
    <source>
        <dbReference type="EMBL" id="KOC65531.1"/>
    </source>
</evidence>
<proteinExistence type="predicted"/>
<dbReference type="PROSITE" id="PS51257">
    <property type="entry name" value="PROKAR_LIPOPROTEIN"/>
    <property type="match status" value="1"/>
</dbReference>